<reference evidence="1 2" key="1">
    <citation type="submission" date="2014-07" db="EMBL/GenBank/DDBJ databases">
        <title>Genome of Chryseobacterium formosense LMG 24722.</title>
        <authorList>
            <person name="Pipes S.E."/>
            <person name="Stropko S.J."/>
            <person name="Newman J.D."/>
        </authorList>
    </citation>
    <scope>NUCLEOTIDE SEQUENCE [LARGE SCALE GENOMIC DNA]</scope>
    <source>
        <strain evidence="1 2">LMG 24722</strain>
    </source>
</reference>
<keyword evidence="2" id="KW-1185">Reference proteome</keyword>
<proteinExistence type="predicted"/>
<gene>
    <name evidence="1" type="ORF">IX39_00355</name>
</gene>
<accession>A0A085Z412</accession>
<organism evidence="1 2">
    <name type="scientific">Chryseobacterium formosense</name>
    <dbReference type="NCBI Taxonomy" id="236814"/>
    <lineage>
        <taxon>Bacteria</taxon>
        <taxon>Pseudomonadati</taxon>
        <taxon>Bacteroidota</taxon>
        <taxon>Flavobacteriia</taxon>
        <taxon>Flavobacteriales</taxon>
        <taxon>Weeksellaceae</taxon>
        <taxon>Chryseobacterium group</taxon>
        <taxon>Chryseobacterium</taxon>
    </lineage>
</organism>
<dbReference type="eggNOG" id="ENOG5030YH2">
    <property type="taxonomic scope" value="Bacteria"/>
</dbReference>
<protein>
    <submittedName>
        <fullName evidence="1">Uncharacterized protein</fullName>
    </submittedName>
</protein>
<name>A0A085Z412_9FLAO</name>
<evidence type="ECO:0000313" key="1">
    <source>
        <dbReference type="EMBL" id="KFE99175.1"/>
    </source>
</evidence>
<dbReference type="AlphaFoldDB" id="A0A085Z412"/>
<dbReference type="Proteomes" id="UP000028713">
    <property type="component" value="Unassembled WGS sequence"/>
</dbReference>
<dbReference type="OrthoDB" id="1264260at2"/>
<dbReference type="RefSeq" id="WP_034672404.1">
    <property type="nucleotide sequence ID" value="NZ_FPAP01000001.1"/>
</dbReference>
<dbReference type="EMBL" id="JPRP01000001">
    <property type="protein sequence ID" value="KFE99175.1"/>
    <property type="molecule type" value="Genomic_DNA"/>
</dbReference>
<evidence type="ECO:0000313" key="2">
    <source>
        <dbReference type="Proteomes" id="UP000028713"/>
    </source>
</evidence>
<sequence>MNFIEFTKQHLSFNEEQQEYWIEIPKEEIGYRIEHVQIVNDDGTFSEADCEITEDTLTFTLSLKFPANLRVNF</sequence>
<comment type="caution">
    <text evidence="1">The sequence shown here is derived from an EMBL/GenBank/DDBJ whole genome shotgun (WGS) entry which is preliminary data.</text>
</comment>